<dbReference type="OrthoDB" id="416786at2759"/>
<accession>U1GN15</accession>
<gene>
    <name evidence="6" type="ORF">EPUS_03144</name>
</gene>
<dbReference type="InterPro" id="IPR006162">
    <property type="entry name" value="Ppantetheine_attach_site"/>
</dbReference>
<dbReference type="InterPro" id="IPR036736">
    <property type="entry name" value="ACP-like_sf"/>
</dbReference>
<dbReference type="FunFam" id="3.30.300.30:FF:000015">
    <property type="entry name" value="Nonribosomal peptide synthase SidD"/>
    <property type="match status" value="1"/>
</dbReference>
<evidence type="ECO:0000259" key="5">
    <source>
        <dbReference type="PROSITE" id="PS50075"/>
    </source>
</evidence>
<keyword evidence="3" id="KW-0436">Ligase</keyword>
<protein>
    <recommendedName>
        <fullName evidence="5">Carrier domain-containing protein</fullName>
    </recommendedName>
</protein>
<feature type="domain" description="Carrier" evidence="5">
    <location>
        <begin position="191"/>
        <end position="267"/>
    </location>
</feature>
<dbReference type="EMBL" id="KE720961">
    <property type="protein sequence ID" value="ERF73311.1"/>
    <property type="molecule type" value="Genomic_DNA"/>
</dbReference>
<keyword evidence="2" id="KW-0597">Phosphoprotein</keyword>
<keyword evidence="7" id="KW-1185">Reference proteome</keyword>
<dbReference type="InterPro" id="IPR023213">
    <property type="entry name" value="CAT-like_dom_sf"/>
</dbReference>
<dbReference type="Gene3D" id="3.30.300.30">
    <property type="match status" value="1"/>
</dbReference>
<dbReference type="Pfam" id="PF00550">
    <property type="entry name" value="PP-binding"/>
    <property type="match status" value="1"/>
</dbReference>
<dbReference type="InterPro" id="IPR001242">
    <property type="entry name" value="Condensation_dom"/>
</dbReference>
<dbReference type="RefSeq" id="XP_007801084.1">
    <property type="nucleotide sequence ID" value="XM_007802893.1"/>
</dbReference>
<name>U1GN15_ENDPU</name>
<dbReference type="OMA" id="WEMILER"/>
<dbReference type="eggNOG" id="KOG1178">
    <property type="taxonomic scope" value="Eukaryota"/>
</dbReference>
<dbReference type="Gene3D" id="3.30.559.30">
    <property type="entry name" value="Nonribosomal peptide synthetase, condensation domain"/>
    <property type="match status" value="2"/>
</dbReference>
<evidence type="ECO:0000256" key="1">
    <source>
        <dbReference type="ARBA" id="ARBA00022450"/>
    </source>
</evidence>
<dbReference type="FunFam" id="3.30.559.10:FF:000016">
    <property type="entry name" value="Nonribosomal peptide synthase Pes1"/>
    <property type="match status" value="1"/>
</dbReference>
<dbReference type="SUPFAM" id="SSF47336">
    <property type="entry name" value="ACP-like"/>
    <property type="match status" value="1"/>
</dbReference>
<dbReference type="HOGENOM" id="CLU_000022_60_2_1"/>
<dbReference type="InterPro" id="IPR045851">
    <property type="entry name" value="AMP-bd_C_sf"/>
</dbReference>
<dbReference type="SUPFAM" id="SSF56801">
    <property type="entry name" value="Acetyl-CoA synthetase-like"/>
    <property type="match status" value="1"/>
</dbReference>
<evidence type="ECO:0000256" key="4">
    <source>
        <dbReference type="ARBA" id="ARBA00029454"/>
    </source>
</evidence>
<dbReference type="GO" id="GO:0016874">
    <property type="term" value="F:ligase activity"/>
    <property type="evidence" value="ECO:0007669"/>
    <property type="project" value="UniProtKB-KW"/>
</dbReference>
<dbReference type="FunFam" id="3.30.559.30:FF:000002">
    <property type="entry name" value="Nonribosomal peptide synthase Pes1"/>
    <property type="match status" value="1"/>
</dbReference>
<proteinExistence type="inferred from homology"/>
<evidence type="ECO:0000313" key="6">
    <source>
        <dbReference type="EMBL" id="ERF73311.1"/>
    </source>
</evidence>
<keyword evidence="1" id="KW-0596">Phosphopantetheine</keyword>
<sequence>MAPPGQNRAPKSGAGLWTKWRKVLTIRDVVPCYGPCGSLIYIGRSDTQVKVRGQRLELSEVEQNLSCQDGVAAAVVLYPQTGLCRKRLVAALVFGDLQFNSVHDGSVRLLRNAHSAKAAGLLAKARESISAVLPSYMVPELWVALDTIPLTASGKLGRSSVERYIDDVDHRTYQLILRGTNEVDAGKTGEALTKPKENVLRKIWARALNLCPSTISVDAPLQSLGGDSITAIQIITKARAEKVEVDVADLLRGATIAQLTAVKSSPRSSTIAPDDGESNLPFELSPIQQMYADYAPQEEHYFNQALLLKLSEPHSSHDVSNAIKALVQQHGMLRARLFKDGQGRWMQTITDDVDSSHVFTVNTVVSFEDSHALVRASQGAVDAKSGPVIIARLINLTNGSQILSLVIHHFAIDLVSWRIIIADLETYLRSGSLSGKKPVSFQRWSNLLSDYRRQHLSLFEARPYDVPSADFAYWGMDGRENLYGEVIHSKICLDLNSSNSILQGCNEAALYQPLDLFLAILMLSFSRTFTDREPPAIFNESHGRDLLDPYNDIPGTVGWFTTLFPIHASIDGCFDTLESMRRIRHARKLVAKNSLACLASQYLNREGTQWSKQAGVAELVFNYTGVSQYSEGGESVLQEVPGSMGEPGDTASPNMRRFSLFEISAGVSDSKILFDFAYNRKMRHLEAIERWKRHCEQLLRDAAAQFPKEQPDLAACDAFMMHMDYDATYDLVQGVLGRLRLRDPGEIEGIYPTSPIQQAMLLSQNEGSQYYRTRLRLSASLGMGTVDCGRLRTAWHKVVERHAILRTVFVQRPLGTTIYDQVVLRRIEPNVEFAHCNRHRAQQSLQQEPHSWQQEQPLHKLTICEGPSGKVTCDMDISHALIDHLSLPPLFKDLGRYYAEEIPSQFAPPYSTLIADIESRSKDEAMQYWRKLLDRREPCRLPCSQTQSSPHHRSRQVVVRLTQDTTASLSMLATHTPSTVFRAAWALLLRQRTQAPSPIFGYVVSGRDVSHLDSQCIVGPFLNIIACCIELDDSLSTEDLQDRIQRQFLDSLPYQHHYLTYAASLPHQGHAIAPTRRLFNTLVNYRRQMPLTGEESGIGLHLEPMEEHDPFDYDVVVEVDHEGTGNFDVRLTYWTPAVLEAEADRLAQTYARCVEAVVGTPKVLIGDL</sequence>
<dbReference type="GeneID" id="19238191"/>
<dbReference type="PROSITE" id="PS00012">
    <property type="entry name" value="PHOSPHOPANTETHEINE"/>
    <property type="match status" value="1"/>
</dbReference>
<organism evidence="6 7">
    <name type="scientific">Endocarpon pusillum (strain Z07020 / HMAS-L-300199)</name>
    <name type="common">Lichen-forming fungus</name>
    <dbReference type="NCBI Taxonomy" id="1263415"/>
    <lineage>
        <taxon>Eukaryota</taxon>
        <taxon>Fungi</taxon>
        <taxon>Dikarya</taxon>
        <taxon>Ascomycota</taxon>
        <taxon>Pezizomycotina</taxon>
        <taxon>Eurotiomycetes</taxon>
        <taxon>Chaetothyriomycetidae</taxon>
        <taxon>Verrucariales</taxon>
        <taxon>Verrucariaceae</taxon>
        <taxon>Endocarpon</taxon>
    </lineage>
</organism>
<evidence type="ECO:0000313" key="7">
    <source>
        <dbReference type="Proteomes" id="UP000019373"/>
    </source>
</evidence>
<comment type="similarity">
    <text evidence="4">Belongs to the NRP synthetase family.</text>
</comment>
<dbReference type="AlphaFoldDB" id="U1GN15"/>
<dbReference type="PANTHER" id="PTHR45398">
    <property type="match status" value="1"/>
</dbReference>
<dbReference type="PROSITE" id="PS50075">
    <property type="entry name" value="CARRIER"/>
    <property type="match status" value="1"/>
</dbReference>
<evidence type="ECO:0000256" key="3">
    <source>
        <dbReference type="ARBA" id="ARBA00022598"/>
    </source>
</evidence>
<evidence type="ECO:0000256" key="2">
    <source>
        <dbReference type="ARBA" id="ARBA00022553"/>
    </source>
</evidence>
<dbReference type="CDD" id="cd19542">
    <property type="entry name" value="CT_NRPS-like"/>
    <property type="match status" value="1"/>
</dbReference>
<dbReference type="Pfam" id="PF00668">
    <property type="entry name" value="Condensation"/>
    <property type="match status" value="3"/>
</dbReference>
<dbReference type="PANTHER" id="PTHR45398:SF1">
    <property type="entry name" value="ENZYME, PUTATIVE (JCVI)-RELATED"/>
    <property type="match status" value="1"/>
</dbReference>
<dbReference type="Gene3D" id="1.10.1200.10">
    <property type="entry name" value="ACP-like"/>
    <property type="match status" value="1"/>
</dbReference>
<dbReference type="InterPro" id="IPR009081">
    <property type="entry name" value="PP-bd_ACP"/>
</dbReference>
<dbReference type="SUPFAM" id="SSF52777">
    <property type="entry name" value="CoA-dependent acyltransferases"/>
    <property type="match status" value="4"/>
</dbReference>
<dbReference type="Proteomes" id="UP000019373">
    <property type="component" value="Unassembled WGS sequence"/>
</dbReference>
<reference evidence="7" key="1">
    <citation type="journal article" date="2014" name="BMC Genomics">
        <title>Genome characteristics reveal the impact of lichenization on lichen-forming fungus Endocarpon pusillum Hedwig (Verrucariales, Ascomycota).</title>
        <authorList>
            <person name="Wang Y.-Y."/>
            <person name="Liu B."/>
            <person name="Zhang X.-Y."/>
            <person name="Zhou Q.-M."/>
            <person name="Zhang T."/>
            <person name="Li H."/>
            <person name="Yu Y.-F."/>
            <person name="Zhang X.-L."/>
            <person name="Hao X.-Y."/>
            <person name="Wang M."/>
            <person name="Wang L."/>
            <person name="Wei J.-C."/>
        </authorList>
    </citation>
    <scope>NUCLEOTIDE SEQUENCE [LARGE SCALE GENOMIC DNA]</scope>
    <source>
        <strain evidence="7">Z07020 / HMAS-L-300199</strain>
    </source>
</reference>
<dbReference type="Gene3D" id="3.30.559.10">
    <property type="entry name" value="Chloramphenicol acetyltransferase-like domain"/>
    <property type="match status" value="2"/>
</dbReference>